<evidence type="ECO:0000313" key="4">
    <source>
        <dbReference type="Proteomes" id="UP000887562"/>
    </source>
</evidence>
<dbReference type="PANTHER" id="PTHR45954">
    <property type="entry name" value="LD33695P"/>
    <property type="match status" value="1"/>
</dbReference>
<dbReference type="Gene3D" id="1.25.40.10">
    <property type="entry name" value="Tetratricopeptide repeat domain"/>
    <property type="match status" value="1"/>
</dbReference>
<organism evidence="4 5">
    <name type="scientific">Echinococcus canadensis</name>
    <dbReference type="NCBI Taxonomy" id="519352"/>
    <lineage>
        <taxon>Eukaryota</taxon>
        <taxon>Metazoa</taxon>
        <taxon>Spiralia</taxon>
        <taxon>Lophotrochozoa</taxon>
        <taxon>Platyhelminthes</taxon>
        <taxon>Cestoda</taxon>
        <taxon>Eucestoda</taxon>
        <taxon>Cyclophyllidea</taxon>
        <taxon>Taeniidae</taxon>
        <taxon>Echinococcus</taxon>
        <taxon>Echinococcus canadensis group</taxon>
    </lineage>
</organism>
<keyword evidence="4" id="KW-1185">Reference proteome</keyword>
<dbReference type="SUPFAM" id="SSF48452">
    <property type="entry name" value="TPR-like"/>
    <property type="match status" value="1"/>
</dbReference>
<name>A0A915EY40_9CEST</name>
<keyword evidence="2" id="KW-0963">Cytoplasm</keyword>
<proteinExistence type="predicted"/>
<evidence type="ECO:0000256" key="3">
    <source>
        <dbReference type="ARBA" id="ARBA00022737"/>
    </source>
</evidence>
<dbReference type="GO" id="GO:0000132">
    <property type="term" value="P:establishment of mitotic spindle orientation"/>
    <property type="evidence" value="ECO:0007669"/>
    <property type="project" value="TreeGrafter"/>
</dbReference>
<comment type="subcellular location">
    <subcellularLocation>
        <location evidence="1">Cytoplasm</location>
    </subcellularLocation>
</comment>
<protein>
    <submittedName>
        <fullName evidence="5">Uncharacterized protein</fullName>
    </submittedName>
</protein>
<dbReference type="GO" id="GO:0005938">
    <property type="term" value="C:cell cortex"/>
    <property type="evidence" value="ECO:0007669"/>
    <property type="project" value="TreeGrafter"/>
</dbReference>
<sequence length="166" mass="18537">MNDLILILSRLHMHKQLFTATCMAVFQSRTPSLGDSSLDSSWLGHLLRLAVVASHPEILTDFVPLTRLSLQPRQTGDLHGEAKACANLSTCFKMIEKYSEAVLCAKRQLEICRRFNDEAAIARALHNLGNAYHAKGRQFLQFSGTDQLGEFTSEAKQDQEKALACF</sequence>
<dbReference type="InterPro" id="IPR011990">
    <property type="entry name" value="TPR-like_helical_dom_sf"/>
</dbReference>
<dbReference type="PANTHER" id="PTHR45954:SF1">
    <property type="entry name" value="LD33695P"/>
    <property type="match status" value="1"/>
</dbReference>
<dbReference type="WBParaSite" id="maker-E.canG7_contigs_6365-snap-gene-0.3-mRNA-1">
    <property type="protein sequence ID" value="maker-E.canG7_contigs_6365-snap-gene-0.3-mRNA-1"/>
    <property type="gene ID" value="EcG7_10100"/>
</dbReference>
<evidence type="ECO:0000256" key="1">
    <source>
        <dbReference type="ARBA" id="ARBA00004496"/>
    </source>
</evidence>
<accession>A0A915EY40</accession>
<evidence type="ECO:0000256" key="2">
    <source>
        <dbReference type="ARBA" id="ARBA00022490"/>
    </source>
</evidence>
<dbReference type="AlphaFoldDB" id="A0A915EY40"/>
<dbReference type="GO" id="GO:0005092">
    <property type="term" value="F:GDP-dissociation inhibitor activity"/>
    <property type="evidence" value="ECO:0007669"/>
    <property type="project" value="TreeGrafter"/>
</dbReference>
<evidence type="ECO:0000313" key="5">
    <source>
        <dbReference type="WBParaSite" id="maker-E.canG7_contigs_6365-snap-gene-0.3-mRNA-1"/>
    </source>
</evidence>
<dbReference type="Proteomes" id="UP000887562">
    <property type="component" value="Unplaced"/>
</dbReference>
<dbReference type="InterPro" id="IPR052386">
    <property type="entry name" value="GPSM"/>
</dbReference>
<keyword evidence="3" id="KW-0677">Repeat</keyword>
<reference evidence="5" key="1">
    <citation type="submission" date="2022-11" db="UniProtKB">
        <authorList>
            <consortium name="WormBaseParasite"/>
        </authorList>
    </citation>
    <scope>IDENTIFICATION</scope>
</reference>
<dbReference type="GO" id="GO:0001965">
    <property type="term" value="F:G-protein alpha-subunit binding"/>
    <property type="evidence" value="ECO:0007669"/>
    <property type="project" value="TreeGrafter"/>
</dbReference>